<dbReference type="Gene3D" id="3.40.50.1110">
    <property type="entry name" value="SGNH hydrolase"/>
    <property type="match status" value="1"/>
</dbReference>
<dbReference type="Pfam" id="PF13472">
    <property type="entry name" value="Lipase_GDSL_2"/>
    <property type="match status" value="1"/>
</dbReference>
<keyword evidence="3" id="KW-1185">Reference proteome</keyword>
<gene>
    <name evidence="2" type="ORF">BJ998_008170</name>
</gene>
<dbReference type="InterPro" id="IPR036514">
    <property type="entry name" value="SGNH_hydro_sf"/>
</dbReference>
<dbReference type="EMBL" id="JACHIR010000002">
    <property type="protein sequence ID" value="MBB5896911.1"/>
    <property type="molecule type" value="Genomic_DNA"/>
</dbReference>
<accession>A0A7W9KQK1</accession>
<proteinExistence type="predicted"/>
<dbReference type="PANTHER" id="PTHR43784:SF2">
    <property type="entry name" value="GDSL-LIKE LIPASE_ACYLHYDROLASE, PUTATIVE (AFU_ORTHOLOGUE AFUA_2G00820)-RELATED"/>
    <property type="match status" value="1"/>
</dbReference>
<dbReference type="PANTHER" id="PTHR43784">
    <property type="entry name" value="GDSL-LIKE LIPASE/ACYLHYDROLASE, PUTATIVE (AFU_ORTHOLOGUE AFUA_2G00820)-RELATED"/>
    <property type="match status" value="1"/>
</dbReference>
<dbReference type="SUPFAM" id="SSF52266">
    <property type="entry name" value="SGNH hydrolase"/>
    <property type="match status" value="1"/>
</dbReference>
<feature type="domain" description="SGNH hydrolase-type esterase" evidence="1">
    <location>
        <begin position="146"/>
        <end position="327"/>
    </location>
</feature>
<organism evidence="2 3">
    <name type="scientific">Kutzneria kofuensis</name>
    <dbReference type="NCBI Taxonomy" id="103725"/>
    <lineage>
        <taxon>Bacteria</taxon>
        <taxon>Bacillati</taxon>
        <taxon>Actinomycetota</taxon>
        <taxon>Actinomycetes</taxon>
        <taxon>Pseudonocardiales</taxon>
        <taxon>Pseudonocardiaceae</taxon>
        <taxon>Kutzneria</taxon>
    </lineage>
</organism>
<evidence type="ECO:0000259" key="1">
    <source>
        <dbReference type="Pfam" id="PF13472"/>
    </source>
</evidence>
<comment type="caution">
    <text evidence="2">The sequence shown here is derived from an EMBL/GenBank/DDBJ whole genome shotgun (WGS) entry which is preliminary data.</text>
</comment>
<dbReference type="InterPro" id="IPR053140">
    <property type="entry name" value="GDSL_Rv0518-like"/>
</dbReference>
<dbReference type="Proteomes" id="UP000585638">
    <property type="component" value="Unassembled WGS sequence"/>
</dbReference>
<evidence type="ECO:0000313" key="3">
    <source>
        <dbReference type="Proteomes" id="UP000585638"/>
    </source>
</evidence>
<dbReference type="AlphaFoldDB" id="A0A7W9KQK1"/>
<reference evidence="2 3" key="1">
    <citation type="submission" date="2020-08" db="EMBL/GenBank/DDBJ databases">
        <title>Sequencing the genomes of 1000 actinobacteria strains.</title>
        <authorList>
            <person name="Klenk H.-P."/>
        </authorList>
    </citation>
    <scope>NUCLEOTIDE SEQUENCE [LARGE SCALE GENOMIC DNA]</scope>
    <source>
        <strain evidence="2 3">DSM 43851</strain>
    </source>
</reference>
<sequence>MIVHSRADGQAVRIRLSNTFGNRPVTFGRATVGLSAGGGAVVAGTLRTLTFNRAASVTVPVGREAVSDPAPLRVTAGADLAVSVYLPDDTGPATYHRAAYQTNYVSTDGDHTTDPAATNFTTKAGHWFFLDSVGVAGRSDVGTIVALGDSITDGSGSSGGNHRWPDVLADRVAHQSVVDEGIAGNKVLTDDPVSGQSVLHRLDRDVLSQPGLRTVIMLEGVNDLRSTTPPATAAQIIAGYRQVIARVHGRGARILGATITPVEGSARYDADMERQRQAINSWIRTSGAFDGVVDFATAVADPSDPLRLLPAYDSGDHLHPNNAGYRAMGSAVDLDLLR</sequence>
<name>A0A7W9KQK1_9PSEU</name>
<dbReference type="CDD" id="cd01830">
    <property type="entry name" value="XynE_like"/>
    <property type="match status" value="1"/>
</dbReference>
<protein>
    <submittedName>
        <fullName evidence="2">Lysophospholipase L1-like esterase</fullName>
    </submittedName>
</protein>
<evidence type="ECO:0000313" key="2">
    <source>
        <dbReference type="EMBL" id="MBB5896911.1"/>
    </source>
</evidence>
<dbReference type="InterPro" id="IPR013830">
    <property type="entry name" value="SGNH_hydro"/>
</dbReference>